<accession>A0A7Z7YE55</accession>
<sequence length="70" mass="7912">MVYSIVNPLVFYPWLQYRYLSQNGSAARSANGLYLKKQLKFKGQSLTTQGFSSAIHYNITPRSPPKTRGA</sequence>
<organism evidence="1 2">
    <name type="scientific">Vibrio cholerae</name>
    <dbReference type="NCBI Taxonomy" id="666"/>
    <lineage>
        <taxon>Bacteria</taxon>
        <taxon>Pseudomonadati</taxon>
        <taxon>Pseudomonadota</taxon>
        <taxon>Gammaproteobacteria</taxon>
        <taxon>Vibrionales</taxon>
        <taxon>Vibrionaceae</taxon>
        <taxon>Vibrio</taxon>
    </lineage>
</organism>
<dbReference type="AlphaFoldDB" id="A0A7Z7YE55"/>
<reference evidence="1 2" key="1">
    <citation type="submission" date="2019-02" db="EMBL/GenBank/DDBJ databases">
        <title>Genomic plasticity associated with the antimicrobial resistance in Vibrio cholerae.</title>
        <authorList>
            <person name="Verma J."/>
            <person name="Bag S."/>
            <person name="Saha B."/>
            <person name="Kumar P."/>
            <person name="Ghosh T.S."/>
            <person name="Dayal M."/>
            <person name="Senapati T."/>
            <person name="Mehra S."/>
            <person name="Dey P."/>
            <person name="Desigamani A."/>
            <person name="Kumar D."/>
            <person name="Rana P."/>
            <person name="Kumar B."/>
            <person name="Maiti T.K."/>
            <person name="Sharma N.C."/>
            <person name="Bhadra R.K."/>
            <person name="Mutreja A."/>
            <person name="Nair G.B."/>
            <person name="Ramamurthy T."/>
            <person name="Das B."/>
        </authorList>
    </citation>
    <scope>NUCLEOTIDE SEQUENCE [LARGE SCALE GENOMIC DNA]</scope>
    <source>
        <strain evidence="1 2">IDH06781</strain>
    </source>
</reference>
<gene>
    <name evidence="1" type="ORF">EYB64_08850</name>
</gene>
<dbReference type="EMBL" id="SISP01000012">
    <property type="protein sequence ID" value="TBM42886.1"/>
    <property type="molecule type" value="Genomic_DNA"/>
</dbReference>
<proteinExistence type="predicted"/>
<evidence type="ECO:0000313" key="1">
    <source>
        <dbReference type="EMBL" id="TBM42886.1"/>
    </source>
</evidence>
<comment type="caution">
    <text evidence="1">The sequence shown here is derived from an EMBL/GenBank/DDBJ whole genome shotgun (WGS) entry which is preliminary data.</text>
</comment>
<protein>
    <submittedName>
        <fullName evidence="1">Uncharacterized protein</fullName>
    </submittedName>
</protein>
<dbReference type="Proteomes" id="UP000294145">
    <property type="component" value="Unassembled WGS sequence"/>
</dbReference>
<name>A0A7Z7YE55_VIBCL</name>
<evidence type="ECO:0000313" key="2">
    <source>
        <dbReference type="Proteomes" id="UP000294145"/>
    </source>
</evidence>